<keyword evidence="3" id="KW-1185">Reference proteome</keyword>
<dbReference type="EMBL" id="MU864354">
    <property type="protein sequence ID" value="KAK4192540.1"/>
    <property type="molecule type" value="Genomic_DNA"/>
</dbReference>
<sequence>MHLTMIGGLSNYGKAIAHLSASPSSGVNPELKLAIPGNHDVSLDPKWWSDNLLEGEDDDPEESEKARELFQNSEIKWLEEGTHTFILRDGRSFTICARPSTPEFNGYAFSYGEEEDRFNIGKKAVPTEGVDLFLTHGPPKMMNTPDREGLLERYTLDQERDGKHCGCEKLWRAVERVKPLVHCFGHIHEGHGAQMVRWQEGKATVLQDVKVGNDEGARGEKRDDALLVNAAISRGHGQEGLNMAWVVELGLSENKTPERVLRVEGAGTV</sequence>
<dbReference type="Pfam" id="PF00149">
    <property type="entry name" value="Metallophos"/>
    <property type="match status" value="1"/>
</dbReference>
<comment type="caution">
    <text evidence="2">The sequence shown here is derived from an EMBL/GenBank/DDBJ whole genome shotgun (WGS) entry which is preliminary data.</text>
</comment>
<dbReference type="SUPFAM" id="SSF56300">
    <property type="entry name" value="Metallo-dependent phosphatases"/>
    <property type="match status" value="1"/>
</dbReference>
<dbReference type="InterPro" id="IPR051693">
    <property type="entry name" value="UPF0046_metallophosphoest"/>
</dbReference>
<name>A0AAN6X278_9PEZI</name>
<dbReference type="Gene3D" id="3.60.21.10">
    <property type="match status" value="1"/>
</dbReference>
<proteinExistence type="predicted"/>
<dbReference type="PANTHER" id="PTHR12905">
    <property type="entry name" value="METALLOPHOSPHOESTERASE"/>
    <property type="match status" value="1"/>
</dbReference>
<reference evidence="2" key="1">
    <citation type="journal article" date="2023" name="Mol. Phylogenet. Evol.">
        <title>Genome-scale phylogeny and comparative genomics of the fungal order Sordariales.</title>
        <authorList>
            <person name="Hensen N."/>
            <person name="Bonometti L."/>
            <person name="Westerberg I."/>
            <person name="Brannstrom I.O."/>
            <person name="Guillou S."/>
            <person name="Cros-Aarteil S."/>
            <person name="Calhoun S."/>
            <person name="Haridas S."/>
            <person name="Kuo A."/>
            <person name="Mondo S."/>
            <person name="Pangilinan J."/>
            <person name="Riley R."/>
            <person name="LaButti K."/>
            <person name="Andreopoulos B."/>
            <person name="Lipzen A."/>
            <person name="Chen C."/>
            <person name="Yan M."/>
            <person name="Daum C."/>
            <person name="Ng V."/>
            <person name="Clum A."/>
            <person name="Steindorff A."/>
            <person name="Ohm R.A."/>
            <person name="Martin F."/>
            <person name="Silar P."/>
            <person name="Natvig D.O."/>
            <person name="Lalanne C."/>
            <person name="Gautier V."/>
            <person name="Ament-Velasquez S.L."/>
            <person name="Kruys A."/>
            <person name="Hutchinson M.I."/>
            <person name="Powell A.J."/>
            <person name="Barry K."/>
            <person name="Miller A.N."/>
            <person name="Grigoriev I.V."/>
            <person name="Debuchy R."/>
            <person name="Gladieux P."/>
            <person name="Hiltunen Thoren M."/>
            <person name="Johannesson H."/>
        </authorList>
    </citation>
    <scope>NUCLEOTIDE SEQUENCE</scope>
    <source>
        <strain evidence="2">PSN309</strain>
    </source>
</reference>
<dbReference type="PANTHER" id="PTHR12905:SF0">
    <property type="entry name" value="CALCINEURIN-LIKE PHOSPHOESTERASE DOMAIN-CONTAINING PROTEIN"/>
    <property type="match status" value="1"/>
</dbReference>
<dbReference type="Proteomes" id="UP001302126">
    <property type="component" value="Unassembled WGS sequence"/>
</dbReference>
<organism evidence="2 3">
    <name type="scientific">Podospora australis</name>
    <dbReference type="NCBI Taxonomy" id="1536484"/>
    <lineage>
        <taxon>Eukaryota</taxon>
        <taxon>Fungi</taxon>
        <taxon>Dikarya</taxon>
        <taxon>Ascomycota</taxon>
        <taxon>Pezizomycotina</taxon>
        <taxon>Sordariomycetes</taxon>
        <taxon>Sordariomycetidae</taxon>
        <taxon>Sordariales</taxon>
        <taxon>Podosporaceae</taxon>
        <taxon>Podospora</taxon>
    </lineage>
</organism>
<evidence type="ECO:0000259" key="1">
    <source>
        <dbReference type="Pfam" id="PF00149"/>
    </source>
</evidence>
<protein>
    <recommendedName>
        <fullName evidence="1">Calcineurin-like phosphoesterase domain-containing protein</fullName>
    </recommendedName>
</protein>
<dbReference type="AlphaFoldDB" id="A0AAN6X278"/>
<accession>A0AAN6X278</accession>
<dbReference type="InterPro" id="IPR004843">
    <property type="entry name" value="Calcineurin-like_PHP"/>
</dbReference>
<dbReference type="InterPro" id="IPR029052">
    <property type="entry name" value="Metallo-depent_PP-like"/>
</dbReference>
<evidence type="ECO:0000313" key="2">
    <source>
        <dbReference type="EMBL" id="KAK4192540.1"/>
    </source>
</evidence>
<gene>
    <name evidence="2" type="ORF">QBC35DRAFT_447383</name>
</gene>
<reference evidence="2" key="2">
    <citation type="submission" date="2023-05" db="EMBL/GenBank/DDBJ databases">
        <authorList>
            <consortium name="Lawrence Berkeley National Laboratory"/>
            <person name="Steindorff A."/>
            <person name="Hensen N."/>
            <person name="Bonometti L."/>
            <person name="Westerberg I."/>
            <person name="Brannstrom I.O."/>
            <person name="Guillou S."/>
            <person name="Cros-Aarteil S."/>
            <person name="Calhoun S."/>
            <person name="Haridas S."/>
            <person name="Kuo A."/>
            <person name="Mondo S."/>
            <person name="Pangilinan J."/>
            <person name="Riley R."/>
            <person name="Labutti K."/>
            <person name="Andreopoulos B."/>
            <person name="Lipzen A."/>
            <person name="Chen C."/>
            <person name="Yanf M."/>
            <person name="Daum C."/>
            <person name="Ng V."/>
            <person name="Clum A."/>
            <person name="Ohm R."/>
            <person name="Martin F."/>
            <person name="Silar P."/>
            <person name="Natvig D."/>
            <person name="Lalanne C."/>
            <person name="Gautier V."/>
            <person name="Ament-Velasquez S.L."/>
            <person name="Kruys A."/>
            <person name="Hutchinson M.I."/>
            <person name="Powell A.J."/>
            <person name="Barry K."/>
            <person name="Miller A.N."/>
            <person name="Grigoriev I.V."/>
            <person name="Debuchy R."/>
            <person name="Gladieux P."/>
            <person name="Thoren M.H."/>
            <person name="Johannesson H."/>
        </authorList>
    </citation>
    <scope>NUCLEOTIDE SEQUENCE</scope>
    <source>
        <strain evidence="2">PSN309</strain>
    </source>
</reference>
<evidence type="ECO:0000313" key="3">
    <source>
        <dbReference type="Proteomes" id="UP001302126"/>
    </source>
</evidence>
<feature type="domain" description="Calcineurin-like phosphoesterase" evidence="1">
    <location>
        <begin position="33"/>
        <end position="189"/>
    </location>
</feature>